<name>A0A4C1ZNX2_EUMVA</name>
<accession>A0A4C1ZNX2</accession>
<comment type="caution">
    <text evidence="1">The sequence shown here is derived from an EMBL/GenBank/DDBJ whole genome shotgun (WGS) entry which is preliminary data.</text>
</comment>
<evidence type="ECO:0000313" key="1">
    <source>
        <dbReference type="EMBL" id="GBP88245.1"/>
    </source>
</evidence>
<reference evidence="1 2" key="1">
    <citation type="journal article" date="2019" name="Commun. Biol.">
        <title>The bagworm genome reveals a unique fibroin gene that provides high tensile strength.</title>
        <authorList>
            <person name="Kono N."/>
            <person name="Nakamura H."/>
            <person name="Ohtoshi R."/>
            <person name="Tomita M."/>
            <person name="Numata K."/>
            <person name="Arakawa K."/>
        </authorList>
    </citation>
    <scope>NUCLEOTIDE SEQUENCE [LARGE SCALE GENOMIC DNA]</scope>
</reference>
<organism evidence="1 2">
    <name type="scientific">Eumeta variegata</name>
    <name type="common">Bagworm moth</name>
    <name type="synonym">Eumeta japonica</name>
    <dbReference type="NCBI Taxonomy" id="151549"/>
    <lineage>
        <taxon>Eukaryota</taxon>
        <taxon>Metazoa</taxon>
        <taxon>Ecdysozoa</taxon>
        <taxon>Arthropoda</taxon>
        <taxon>Hexapoda</taxon>
        <taxon>Insecta</taxon>
        <taxon>Pterygota</taxon>
        <taxon>Neoptera</taxon>
        <taxon>Endopterygota</taxon>
        <taxon>Lepidoptera</taxon>
        <taxon>Glossata</taxon>
        <taxon>Ditrysia</taxon>
        <taxon>Tineoidea</taxon>
        <taxon>Psychidae</taxon>
        <taxon>Oiketicinae</taxon>
        <taxon>Eumeta</taxon>
    </lineage>
</organism>
<proteinExistence type="predicted"/>
<evidence type="ECO:0000313" key="2">
    <source>
        <dbReference type="Proteomes" id="UP000299102"/>
    </source>
</evidence>
<dbReference type="Proteomes" id="UP000299102">
    <property type="component" value="Unassembled WGS sequence"/>
</dbReference>
<dbReference type="EMBL" id="BGZK01001916">
    <property type="protein sequence ID" value="GBP88245.1"/>
    <property type="molecule type" value="Genomic_DNA"/>
</dbReference>
<gene>
    <name evidence="1" type="ORF">EVAR_91197_1</name>
</gene>
<sequence>MRSPPRPPKPSHYVIRGIHAGFNELQRVDKSRRTKDGACVVHIAAAVVAADTETEIATELEAAVTIEEQAVTLVLV</sequence>
<protein>
    <submittedName>
        <fullName evidence="1">Uncharacterized protein</fullName>
    </submittedName>
</protein>
<keyword evidence="2" id="KW-1185">Reference proteome</keyword>
<dbReference type="AlphaFoldDB" id="A0A4C1ZNX2"/>